<protein>
    <recommendedName>
        <fullName evidence="5">Holin</fullName>
    </recommendedName>
</protein>
<feature type="region of interest" description="Disordered" evidence="1">
    <location>
        <begin position="103"/>
        <end position="199"/>
    </location>
</feature>
<sequence>MEAMEAFFNVEFTAFVALSFILYSIRRATQIDKRYIPVIGILFGIAFAAFESQGFNFDIMMTGIKYALYAVGVVAGVKYTQMGLEKEKENGRGLLQPNILQNKQQGNMQEEQTTTTTTNNDLNNNVPNNEAENNVVSNNENNTPSNESTNTNNNSEEVDTSNDNSESKNQKSNNDNNEANARNTIQRLREENRRRRMQD</sequence>
<feature type="compositionally biased region" description="Low complexity" evidence="1">
    <location>
        <begin position="170"/>
        <end position="183"/>
    </location>
</feature>
<evidence type="ECO:0000313" key="3">
    <source>
        <dbReference type="EMBL" id="MBB6454388.1"/>
    </source>
</evidence>
<evidence type="ECO:0000256" key="1">
    <source>
        <dbReference type="SAM" id="MobiDB-lite"/>
    </source>
</evidence>
<feature type="transmembrane region" description="Helical" evidence="2">
    <location>
        <begin position="6"/>
        <end position="23"/>
    </location>
</feature>
<dbReference type="Proteomes" id="UP000581688">
    <property type="component" value="Unassembled WGS sequence"/>
</dbReference>
<keyword evidence="4" id="KW-1185">Reference proteome</keyword>
<accession>A0A841Q7L7</accession>
<dbReference type="EMBL" id="JACHGH010000009">
    <property type="protein sequence ID" value="MBB6454388.1"/>
    <property type="molecule type" value="Genomic_DNA"/>
</dbReference>
<evidence type="ECO:0008006" key="5">
    <source>
        <dbReference type="Google" id="ProtNLM"/>
    </source>
</evidence>
<feature type="compositionally biased region" description="Polar residues" evidence="1">
    <location>
        <begin position="103"/>
        <end position="112"/>
    </location>
</feature>
<keyword evidence="2" id="KW-1133">Transmembrane helix</keyword>
<comment type="caution">
    <text evidence="3">The sequence shown here is derived from an EMBL/GenBank/DDBJ whole genome shotgun (WGS) entry which is preliminary data.</text>
</comment>
<evidence type="ECO:0000313" key="4">
    <source>
        <dbReference type="Proteomes" id="UP000581688"/>
    </source>
</evidence>
<keyword evidence="2" id="KW-0472">Membrane</keyword>
<name>A0A841Q7L7_9BACI</name>
<reference evidence="3 4" key="1">
    <citation type="submission" date="2020-08" db="EMBL/GenBank/DDBJ databases">
        <title>Genomic Encyclopedia of Type Strains, Phase IV (KMG-IV): sequencing the most valuable type-strain genomes for metagenomic binning, comparative biology and taxonomic classification.</title>
        <authorList>
            <person name="Goeker M."/>
        </authorList>
    </citation>
    <scope>NUCLEOTIDE SEQUENCE [LARGE SCALE GENOMIC DNA]</scope>
    <source>
        <strain evidence="3 4">DSM 19612</strain>
    </source>
</reference>
<feature type="compositionally biased region" description="Basic and acidic residues" evidence="1">
    <location>
        <begin position="187"/>
        <end position="199"/>
    </location>
</feature>
<feature type="transmembrane region" description="Helical" evidence="2">
    <location>
        <begin position="35"/>
        <end position="53"/>
    </location>
</feature>
<feature type="compositionally biased region" description="Low complexity" evidence="1">
    <location>
        <begin position="113"/>
        <end position="155"/>
    </location>
</feature>
<dbReference type="RefSeq" id="WP_174497993.1">
    <property type="nucleotide sequence ID" value="NZ_CADDWK010000026.1"/>
</dbReference>
<keyword evidence="2" id="KW-0812">Transmembrane</keyword>
<proteinExistence type="predicted"/>
<organism evidence="3 4">
    <name type="scientific">Salirhabdus euzebyi</name>
    <dbReference type="NCBI Taxonomy" id="394506"/>
    <lineage>
        <taxon>Bacteria</taxon>
        <taxon>Bacillati</taxon>
        <taxon>Bacillota</taxon>
        <taxon>Bacilli</taxon>
        <taxon>Bacillales</taxon>
        <taxon>Bacillaceae</taxon>
        <taxon>Salirhabdus</taxon>
    </lineage>
</organism>
<evidence type="ECO:0000256" key="2">
    <source>
        <dbReference type="SAM" id="Phobius"/>
    </source>
</evidence>
<dbReference type="AlphaFoldDB" id="A0A841Q7L7"/>
<gene>
    <name evidence="3" type="ORF">HNQ94_002870</name>
</gene>